<dbReference type="RefSeq" id="WP_102243527.1">
    <property type="nucleotide sequence ID" value="NZ_CP025704.1"/>
</dbReference>
<dbReference type="KEGG" id="bsto:C0V70_08990"/>
<gene>
    <name evidence="1" type="ORF">C0V70_08990</name>
</gene>
<organism evidence="1 2">
    <name type="scientific">Bacteriovorax stolpii</name>
    <name type="common">Bdellovibrio stolpii</name>
    <dbReference type="NCBI Taxonomy" id="960"/>
    <lineage>
        <taxon>Bacteria</taxon>
        <taxon>Pseudomonadati</taxon>
        <taxon>Bdellovibrionota</taxon>
        <taxon>Bacteriovoracia</taxon>
        <taxon>Bacteriovoracales</taxon>
        <taxon>Bacteriovoracaceae</taxon>
        <taxon>Bacteriovorax</taxon>
    </lineage>
</organism>
<dbReference type="AlphaFoldDB" id="A0A2K9NRT8"/>
<accession>A0A2K9NRT8</accession>
<sequence length="141" mass="15649">MKFLILSALLFSCIQLMASEEVCAKKSVELNGQFGKNEAPLLKLWSETAGNFTKLNVTSKESFAKAQFILKDEEGKELKTQTLSLQKNTTSSFDFMKMMNEAVIRPNVLTVKIITTKGETFCSQDMAVVEKDGQGGVLKKL</sequence>
<reference evidence="1 2" key="1">
    <citation type="submission" date="2018-01" db="EMBL/GenBank/DDBJ databases">
        <title>Complete genome sequence of Bacteriovorax stolpii DSM12778.</title>
        <authorList>
            <person name="Tang B."/>
            <person name="Chang J."/>
        </authorList>
    </citation>
    <scope>NUCLEOTIDE SEQUENCE [LARGE SCALE GENOMIC DNA]</scope>
    <source>
        <strain evidence="1 2">DSM 12778</strain>
    </source>
</reference>
<evidence type="ECO:0000313" key="1">
    <source>
        <dbReference type="EMBL" id="AUN98236.1"/>
    </source>
</evidence>
<protein>
    <submittedName>
        <fullName evidence="1">Uncharacterized protein</fullName>
    </submittedName>
</protein>
<dbReference type="EMBL" id="CP025704">
    <property type="protein sequence ID" value="AUN98236.1"/>
    <property type="molecule type" value="Genomic_DNA"/>
</dbReference>
<dbReference type="Proteomes" id="UP000235584">
    <property type="component" value="Chromosome"/>
</dbReference>
<evidence type="ECO:0000313" key="2">
    <source>
        <dbReference type="Proteomes" id="UP000235584"/>
    </source>
</evidence>
<name>A0A2K9NRT8_BACTC</name>
<keyword evidence="2" id="KW-1185">Reference proteome</keyword>
<proteinExistence type="predicted"/>